<comment type="caution">
    <text evidence="1">The sequence shown here is derived from an EMBL/GenBank/DDBJ whole genome shotgun (WGS) entry which is preliminary data.</text>
</comment>
<keyword evidence="2" id="KW-1185">Reference proteome</keyword>
<accession>A0ABT9FK92</accession>
<feature type="non-terminal residue" evidence="1">
    <location>
        <position position="1"/>
    </location>
</feature>
<dbReference type="Proteomes" id="UP001177212">
    <property type="component" value="Unassembled WGS sequence"/>
</dbReference>
<organism evidence="1 2">
    <name type="scientific">Pseudoalteromonas marina</name>
    <dbReference type="NCBI Taxonomy" id="267375"/>
    <lineage>
        <taxon>Bacteria</taxon>
        <taxon>Pseudomonadati</taxon>
        <taxon>Pseudomonadota</taxon>
        <taxon>Gammaproteobacteria</taxon>
        <taxon>Alteromonadales</taxon>
        <taxon>Pseudoalteromonadaceae</taxon>
        <taxon>Pseudoalteromonas</taxon>
    </lineage>
</organism>
<dbReference type="RefSeq" id="WP_305473542.1">
    <property type="nucleotide sequence ID" value="NZ_JAUYVT010000239.1"/>
</dbReference>
<sequence>QIHTEYCQRDTKEYNSINWMGYIKRPTHIKMLRIPTLQKKLNKTILKYKTNQKEHLLKKNKTKQAQSLKIQFNP</sequence>
<name>A0ABT9FK92_9GAMM</name>
<reference evidence="1" key="1">
    <citation type="submission" date="2023-07" db="EMBL/GenBank/DDBJ databases">
        <title>Genome content predicts the carbon catabolic preferences of heterotrophic bacteria.</title>
        <authorList>
            <person name="Gralka M."/>
        </authorList>
    </citation>
    <scope>NUCLEOTIDE SEQUENCE</scope>
    <source>
        <strain evidence="1">4G09</strain>
    </source>
</reference>
<dbReference type="EMBL" id="JAUYVT010000239">
    <property type="protein sequence ID" value="MDP2567207.1"/>
    <property type="molecule type" value="Genomic_DNA"/>
</dbReference>
<gene>
    <name evidence="1" type="ORF">Q8W34_21620</name>
</gene>
<evidence type="ECO:0000313" key="1">
    <source>
        <dbReference type="EMBL" id="MDP2567207.1"/>
    </source>
</evidence>
<protein>
    <submittedName>
        <fullName evidence="1">Uncharacterized protein</fullName>
    </submittedName>
</protein>
<evidence type="ECO:0000313" key="2">
    <source>
        <dbReference type="Proteomes" id="UP001177212"/>
    </source>
</evidence>
<proteinExistence type="predicted"/>